<dbReference type="SUPFAM" id="SSF51735">
    <property type="entry name" value="NAD(P)-binding Rossmann-fold domains"/>
    <property type="match status" value="1"/>
</dbReference>
<dbReference type="RefSeq" id="WP_020001839.1">
    <property type="nucleotide sequence ID" value="NZ_CP192217.1"/>
</dbReference>
<dbReference type="SMART" id="SM00822">
    <property type="entry name" value="PKS_KR"/>
    <property type="match status" value="1"/>
</dbReference>
<organism evidence="5 6">
    <name type="scientific">Halodesulfovibrio aestuarii</name>
    <dbReference type="NCBI Taxonomy" id="126333"/>
    <lineage>
        <taxon>Bacteria</taxon>
        <taxon>Pseudomonadati</taxon>
        <taxon>Thermodesulfobacteriota</taxon>
        <taxon>Desulfovibrionia</taxon>
        <taxon>Desulfovibrionales</taxon>
        <taxon>Desulfovibrionaceae</taxon>
        <taxon>Halodesulfovibrio</taxon>
    </lineage>
</organism>
<dbReference type="PANTHER" id="PTHR42879">
    <property type="entry name" value="3-OXOACYL-(ACYL-CARRIER-PROTEIN) REDUCTASE"/>
    <property type="match status" value="1"/>
</dbReference>
<comment type="caution">
    <text evidence="5">The sequence shown here is derived from an EMBL/GenBank/DDBJ whole genome shotgun (WGS) entry which is preliminary data.</text>
</comment>
<keyword evidence="7" id="KW-1185">Reference proteome</keyword>
<gene>
    <name evidence="4" type="primary">fabG</name>
    <name evidence="4" type="ORF">AB2Z07_01725</name>
    <name evidence="5" type="ORF">SAMN05660830_00714</name>
</gene>
<keyword evidence="2 4" id="KW-0560">Oxidoreductase</keyword>
<dbReference type="NCBIfam" id="NF009466">
    <property type="entry name" value="PRK12826.1-2"/>
    <property type="match status" value="1"/>
</dbReference>
<dbReference type="Gene3D" id="3.40.50.720">
    <property type="entry name" value="NAD(P)-binding Rossmann-like Domain"/>
    <property type="match status" value="1"/>
</dbReference>
<dbReference type="GO" id="GO:0004316">
    <property type="term" value="F:3-oxoacyl-[acyl-carrier-protein] reductase (NADPH) activity"/>
    <property type="evidence" value="ECO:0007669"/>
    <property type="project" value="UniProtKB-EC"/>
</dbReference>
<dbReference type="PRINTS" id="PR00081">
    <property type="entry name" value="GDHRDH"/>
</dbReference>
<accession>A0A8G2FA04</accession>
<evidence type="ECO:0000313" key="4">
    <source>
        <dbReference type="EMBL" id="MEZ6852260.1"/>
    </source>
</evidence>
<protein>
    <submittedName>
        <fullName evidence="4">3-oxoacyl-ACP reductase FabG</fullName>
        <ecNumber evidence="4">1.1.1.100</ecNumber>
    </submittedName>
    <submittedName>
        <fullName evidence="5">3-oxoacyl-[acyl-carrier protein] reductase</fullName>
    </submittedName>
</protein>
<evidence type="ECO:0000313" key="6">
    <source>
        <dbReference type="Proteomes" id="UP000184001"/>
    </source>
</evidence>
<dbReference type="PANTHER" id="PTHR42879:SF2">
    <property type="entry name" value="3-OXOACYL-[ACYL-CARRIER-PROTEIN] REDUCTASE FABG"/>
    <property type="match status" value="1"/>
</dbReference>
<evidence type="ECO:0000256" key="1">
    <source>
        <dbReference type="ARBA" id="ARBA00006484"/>
    </source>
</evidence>
<evidence type="ECO:0000313" key="7">
    <source>
        <dbReference type="Proteomes" id="UP001568358"/>
    </source>
</evidence>
<dbReference type="Pfam" id="PF13561">
    <property type="entry name" value="adh_short_C2"/>
    <property type="match status" value="1"/>
</dbReference>
<dbReference type="Proteomes" id="UP001568358">
    <property type="component" value="Unassembled WGS sequence"/>
</dbReference>
<comment type="similarity">
    <text evidence="1">Belongs to the short-chain dehydrogenases/reductases (SDR) family.</text>
</comment>
<dbReference type="Proteomes" id="UP000184001">
    <property type="component" value="Unassembled WGS sequence"/>
</dbReference>
<dbReference type="InterPro" id="IPR002347">
    <property type="entry name" value="SDR_fam"/>
</dbReference>
<evidence type="ECO:0000313" key="5">
    <source>
        <dbReference type="EMBL" id="SHI70303.1"/>
    </source>
</evidence>
<proteinExistence type="inferred from homology"/>
<reference evidence="5 6" key="1">
    <citation type="submission" date="2016-11" db="EMBL/GenBank/DDBJ databases">
        <authorList>
            <person name="Varghese N."/>
            <person name="Submissions S."/>
        </authorList>
    </citation>
    <scope>NUCLEOTIDE SEQUENCE [LARGE SCALE GENOMIC DNA]</scope>
    <source>
        <strain evidence="5 6">DSM 17919</strain>
    </source>
</reference>
<feature type="domain" description="Ketoreductase" evidence="3">
    <location>
        <begin position="6"/>
        <end position="184"/>
    </location>
</feature>
<sequence length="243" mass="25885">MSSPRLSALITGASKGIGAAIAVQLAQDGFDIFLNYRSDHTQAKKVAEQIEAAGVSCTLLPFDVADGDAVEKQLALLLDAPPFVLVNNAGFAADSLFGMMDDNSWKSVIDVHLNGFFNVTRTLLPRMMRKRKGRIVNIASTAGQTGNPGQANYSAAKAGLIGATRSLAVEVAKRNILVNAVAPGFIETEMLDGLPVDEIKKRVPLGRFGRPEEVAYMVSFLCSDKAQYITGQTFSVNGGIYAS</sequence>
<dbReference type="EMBL" id="JBFSOO010000001">
    <property type="protein sequence ID" value="MEZ6852260.1"/>
    <property type="molecule type" value="Genomic_DNA"/>
</dbReference>
<dbReference type="InterPro" id="IPR036291">
    <property type="entry name" value="NAD(P)-bd_dom_sf"/>
</dbReference>
<dbReference type="AlphaFoldDB" id="A0A8G2FA04"/>
<reference evidence="4 7" key="2">
    <citation type="submission" date="2024-07" db="EMBL/GenBank/DDBJ databases">
        <title>Active virus-host system and metabolic interactions in a Lokiarchaeon culture.</title>
        <authorList>
            <person name="Ponce Toledo R.I."/>
            <person name="Rodrigues Oliveira T."/>
            <person name="Schleper C."/>
        </authorList>
    </citation>
    <scope>NUCLEOTIDE SEQUENCE [LARGE SCALE GENOMIC DNA]</scope>
    <source>
        <strain evidence="4 7">B35</strain>
    </source>
</reference>
<name>A0A8G2FA04_9BACT</name>
<dbReference type="PRINTS" id="PR00080">
    <property type="entry name" value="SDRFAMILY"/>
</dbReference>
<dbReference type="EC" id="1.1.1.100" evidence="4"/>
<dbReference type="InterPro" id="IPR050259">
    <property type="entry name" value="SDR"/>
</dbReference>
<dbReference type="InterPro" id="IPR057326">
    <property type="entry name" value="KR_dom"/>
</dbReference>
<dbReference type="EMBL" id="FQZR01000002">
    <property type="protein sequence ID" value="SHI70303.1"/>
    <property type="molecule type" value="Genomic_DNA"/>
</dbReference>
<dbReference type="FunFam" id="3.40.50.720:FF:000173">
    <property type="entry name" value="3-oxoacyl-[acyl-carrier protein] reductase"/>
    <property type="match status" value="1"/>
</dbReference>
<evidence type="ECO:0000256" key="2">
    <source>
        <dbReference type="ARBA" id="ARBA00023002"/>
    </source>
</evidence>
<evidence type="ECO:0000259" key="3">
    <source>
        <dbReference type="SMART" id="SM00822"/>
    </source>
</evidence>
<dbReference type="NCBIfam" id="NF004200">
    <property type="entry name" value="PRK05653.1-5"/>
    <property type="match status" value="1"/>
</dbReference>